<dbReference type="InterPro" id="IPR045455">
    <property type="entry name" value="NrS-1_pol-like_helicase"/>
</dbReference>
<feature type="domain" description="NrS-1 polymerase-like helicase" evidence="1">
    <location>
        <begin position="185"/>
        <end position="295"/>
    </location>
</feature>
<organism evidence="2 3">
    <name type="scientific">Raoultella terrigena</name>
    <name type="common">Klebsiella terrigena</name>
    <dbReference type="NCBI Taxonomy" id="577"/>
    <lineage>
        <taxon>Bacteria</taxon>
        <taxon>Pseudomonadati</taxon>
        <taxon>Pseudomonadota</taxon>
        <taxon>Gammaproteobacteria</taxon>
        <taxon>Enterobacterales</taxon>
        <taxon>Enterobacteriaceae</taxon>
        <taxon>Klebsiella/Raoultella group</taxon>
        <taxon>Raoultella</taxon>
    </lineage>
</organism>
<name>A0A7Z8ZEG2_RAOTE</name>
<dbReference type="EMBL" id="LR134253">
    <property type="protein sequence ID" value="VED53158.1"/>
    <property type="molecule type" value="Genomic_DNA"/>
</dbReference>
<dbReference type="Pfam" id="PF19263">
    <property type="entry name" value="DUF5906"/>
    <property type="match status" value="1"/>
</dbReference>
<sequence>MPNPNNEKIIDNAANDSDGIYIDEKNGHERLAHQFAEYLINQGFIYLSRKNGADLYSMLTGKFHPFHAETNLYQQWLRKQSEHRRSGHNPLLHDILRQRIKYASAREFIPGGARPLVYEADGVPVLNTWKPYEPQTTAAAGIDLSLWTEYLERLFPDADERHTVVQWLAHMFQYPEVKPSWHLMLTSATGTGKGFLFDQVLSPLLCGQASLLSSYDKLTGQFSTVIANNLLVFLDDCRSSSKSLHTRLKSLLTERRQQIEEKQEQARMVSTYTRFILASNERRPIRFSPNERERRWFVVRFMEHRHNPEETGEFIGRLAQWLTQDGSLDAIYWWLMTCDLTGFNPHHCRATETLAEMQEQSRSMLDIELSDWLESNRVFKMETVRLLFDAPADLIKHRLEELGYRQAPINTNGAGVDRSRYWFTKDWKPKQAAQWLEDAADGTTEQF</sequence>
<proteinExistence type="predicted"/>
<dbReference type="SUPFAM" id="SSF52540">
    <property type="entry name" value="P-loop containing nucleoside triphosphate hydrolases"/>
    <property type="match status" value="1"/>
</dbReference>
<dbReference type="Proteomes" id="UP000267630">
    <property type="component" value="Chromosome 3"/>
</dbReference>
<evidence type="ECO:0000259" key="1">
    <source>
        <dbReference type="Pfam" id="PF19263"/>
    </source>
</evidence>
<dbReference type="Gene3D" id="3.40.50.300">
    <property type="entry name" value="P-loop containing nucleotide triphosphate hydrolases"/>
    <property type="match status" value="1"/>
</dbReference>
<keyword evidence="3" id="KW-1185">Reference proteome</keyword>
<evidence type="ECO:0000313" key="2">
    <source>
        <dbReference type="EMBL" id="VED53158.1"/>
    </source>
</evidence>
<accession>A0A7Z8ZEG2</accession>
<protein>
    <recommendedName>
        <fullName evidence="1">NrS-1 polymerase-like helicase domain-containing protein</fullName>
    </recommendedName>
</protein>
<evidence type="ECO:0000313" key="3">
    <source>
        <dbReference type="Proteomes" id="UP000267630"/>
    </source>
</evidence>
<gene>
    <name evidence="2" type="ORF">NCTC9997_04690</name>
</gene>
<dbReference type="InterPro" id="IPR027417">
    <property type="entry name" value="P-loop_NTPase"/>
</dbReference>
<dbReference type="AlphaFoldDB" id="A0A7Z8ZEG2"/>
<reference evidence="2 3" key="1">
    <citation type="submission" date="2018-12" db="EMBL/GenBank/DDBJ databases">
        <authorList>
            <consortium name="Pathogen Informatics"/>
        </authorList>
    </citation>
    <scope>NUCLEOTIDE SEQUENCE [LARGE SCALE GENOMIC DNA]</scope>
    <source>
        <strain evidence="2 3">NCTC9997</strain>
    </source>
</reference>